<organism evidence="3 4">
    <name type="scientific">Geodermatophilus dictyosporus</name>
    <dbReference type="NCBI Taxonomy" id="1523247"/>
    <lineage>
        <taxon>Bacteria</taxon>
        <taxon>Bacillati</taxon>
        <taxon>Actinomycetota</taxon>
        <taxon>Actinomycetes</taxon>
        <taxon>Geodermatophilales</taxon>
        <taxon>Geodermatophilaceae</taxon>
        <taxon>Geodermatophilus</taxon>
    </lineage>
</organism>
<evidence type="ECO:0000256" key="2">
    <source>
        <dbReference type="SAM" id="Phobius"/>
    </source>
</evidence>
<feature type="transmembrane region" description="Helical" evidence="2">
    <location>
        <begin position="106"/>
        <end position="129"/>
    </location>
</feature>
<protein>
    <submittedName>
        <fullName evidence="3">TIGR02611 family protein</fullName>
    </submittedName>
</protein>
<evidence type="ECO:0000313" key="4">
    <source>
        <dbReference type="Proteomes" id="UP000198857"/>
    </source>
</evidence>
<dbReference type="Pfam" id="PF09656">
    <property type="entry name" value="PGPGW"/>
    <property type="match status" value="1"/>
</dbReference>
<reference evidence="4" key="1">
    <citation type="submission" date="2016-10" db="EMBL/GenBank/DDBJ databases">
        <authorList>
            <person name="Varghese N."/>
            <person name="Submissions S."/>
        </authorList>
    </citation>
    <scope>NUCLEOTIDE SEQUENCE [LARGE SCALE GENOMIC DNA]</scope>
    <source>
        <strain evidence="4">DSM 44208</strain>
    </source>
</reference>
<feature type="region of interest" description="Disordered" evidence="1">
    <location>
        <begin position="139"/>
        <end position="160"/>
    </location>
</feature>
<keyword evidence="2" id="KW-0472">Membrane</keyword>
<feature type="transmembrane region" description="Helical" evidence="2">
    <location>
        <begin position="77"/>
        <end position="100"/>
    </location>
</feature>
<feature type="transmembrane region" description="Helical" evidence="2">
    <location>
        <begin position="12"/>
        <end position="33"/>
    </location>
</feature>
<dbReference type="InterPro" id="IPR019099">
    <property type="entry name" value="Uncharacterised_PGPGW_TM"/>
</dbReference>
<dbReference type="STRING" id="1523247.SAMN05660464_2510"/>
<dbReference type="EMBL" id="FOWQ01000003">
    <property type="protein sequence ID" value="SFP21076.1"/>
    <property type="molecule type" value="Genomic_DNA"/>
</dbReference>
<dbReference type="AlphaFoldDB" id="A0A1I5NIB9"/>
<feature type="transmembrane region" description="Helical" evidence="2">
    <location>
        <begin position="39"/>
        <end position="56"/>
    </location>
</feature>
<proteinExistence type="predicted"/>
<evidence type="ECO:0000256" key="1">
    <source>
        <dbReference type="SAM" id="MobiDB-lite"/>
    </source>
</evidence>
<dbReference type="Proteomes" id="UP000198857">
    <property type="component" value="Unassembled WGS sequence"/>
</dbReference>
<accession>A0A1I5NIB9</accession>
<name>A0A1I5NIB9_9ACTN</name>
<keyword evidence="2" id="KW-0812">Transmembrane</keyword>
<evidence type="ECO:0000313" key="3">
    <source>
        <dbReference type="EMBL" id="SFP21076.1"/>
    </source>
</evidence>
<gene>
    <name evidence="3" type="ORF">SAMN05660464_2510</name>
</gene>
<feature type="compositionally biased region" description="Low complexity" evidence="1">
    <location>
        <begin position="146"/>
        <end position="160"/>
    </location>
</feature>
<keyword evidence="4" id="KW-1185">Reference proteome</keyword>
<sequence>MARRRIGHHPTVKTTVIAVLGGLLTLAGIALLVLPGPGFVLVAAGLAVLATRFSWAKKPLEYAKDKAQEGVEEVAKSPLRAAGAVLAALVLVALGVLALAGVDLPFVNAFTAVVLILSGLFLIGTVLFARRQEKLEQARAHRPAGRRGTAGAYRAAPRGD</sequence>
<keyword evidence="2" id="KW-1133">Transmembrane helix</keyword>